<feature type="compositionally biased region" description="Basic residues" evidence="1">
    <location>
        <begin position="1"/>
        <end position="13"/>
    </location>
</feature>
<accession>A0A401NG14</accession>
<name>A0A401NG14_SCYTO</name>
<feature type="region of interest" description="Disordered" evidence="1">
    <location>
        <begin position="1"/>
        <end position="102"/>
    </location>
</feature>
<dbReference type="InterPro" id="IPR019380">
    <property type="entry name" value="Casein_kinase_sb_PP28"/>
</dbReference>
<feature type="compositionally biased region" description="Basic and acidic residues" evidence="1">
    <location>
        <begin position="89"/>
        <end position="102"/>
    </location>
</feature>
<dbReference type="EMBL" id="BFAA01007410">
    <property type="protein sequence ID" value="GCB59882.1"/>
    <property type="molecule type" value="Genomic_DNA"/>
</dbReference>
<dbReference type="InterPro" id="IPR039876">
    <property type="entry name" value="HAP28"/>
</dbReference>
<feature type="domain" description="Casein kinase substrate phosphoprotein PP28" evidence="2">
    <location>
        <begin position="67"/>
        <end position="145"/>
    </location>
</feature>
<evidence type="ECO:0000313" key="3">
    <source>
        <dbReference type="EMBL" id="GCB59882.1"/>
    </source>
</evidence>
<dbReference type="Pfam" id="PF10252">
    <property type="entry name" value="PP28"/>
    <property type="match status" value="1"/>
</dbReference>
<feature type="compositionally biased region" description="Acidic residues" evidence="1">
    <location>
        <begin position="41"/>
        <end position="52"/>
    </location>
</feature>
<proteinExistence type="predicted"/>
<keyword evidence="4" id="KW-1185">Reference proteome</keyword>
<dbReference type="OrthoDB" id="21120at2759"/>
<feature type="compositionally biased region" description="Basic and acidic residues" evidence="1">
    <location>
        <begin position="24"/>
        <end position="37"/>
    </location>
</feature>
<dbReference type="PANTHER" id="PTHR22055">
    <property type="entry name" value="28 KDA HEAT- AND ACID-STABLE PHOSPHOPROTEIN PDGF-ASSOCIATED PROTEIN"/>
    <property type="match status" value="1"/>
</dbReference>
<dbReference type="Proteomes" id="UP000288216">
    <property type="component" value="Unassembled WGS sequence"/>
</dbReference>
<dbReference type="AlphaFoldDB" id="A0A401NG14"/>
<reference evidence="3 4" key="1">
    <citation type="journal article" date="2018" name="Nat. Ecol. Evol.">
        <title>Shark genomes provide insights into elasmobranch evolution and the origin of vertebrates.</title>
        <authorList>
            <person name="Hara Y"/>
            <person name="Yamaguchi K"/>
            <person name="Onimaru K"/>
            <person name="Kadota M"/>
            <person name="Koyanagi M"/>
            <person name="Keeley SD"/>
            <person name="Tatsumi K"/>
            <person name="Tanaka K"/>
            <person name="Motone F"/>
            <person name="Kageyama Y"/>
            <person name="Nozu R"/>
            <person name="Adachi N"/>
            <person name="Nishimura O"/>
            <person name="Nakagawa R"/>
            <person name="Tanegashima C"/>
            <person name="Kiyatake I"/>
            <person name="Matsumoto R"/>
            <person name="Murakumo K"/>
            <person name="Nishida K"/>
            <person name="Terakita A"/>
            <person name="Kuratani S"/>
            <person name="Sato K"/>
            <person name="Hyodo S Kuraku.S."/>
        </authorList>
    </citation>
    <scope>NUCLEOTIDE SEQUENCE [LARGE SCALE GENOMIC DNA]</scope>
</reference>
<evidence type="ECO:0000256" key="1">
    <source>
        <dbReference type="SAM" id="MobiDB-lite"/>
    </source>
</evidence>
<evidence type="ECO:0000313" key="4">
    <source>
        <dbReference type="Proteomes" id="UP000288216"/>
    </source>
</evidence>
<dbReference type="STRING" id="75743.A0A401NG14"/>
<gene>
    <name evidence="3" type="ORF">scyTo_0014062</name>
</gene>
<sequence length="151" mass="17308">MPRGGKRGHKGRAKQFTNPDEIDAQMKAEKEKSKDLPENASDPDSDSSEDDSEPKKKGVEGLIEIENPNRIVQKNKKVTALDLNPPNRELSRREREELEKQQARERYMKLHLEGKTEQARADLARLAIIRKQREDAAKKREVEKKGKEAKA</sequence>
<evidence type="ECO:0000259" key="2">
    <source>
        <dbReference type="Pfam" id="PF10252"/>
    </source>
</evidence>
<protein>
    <recommendedName>
        <fullName evidence="2">Casein kinase substrate phosphoprotein PP28 domain-containing protein</fullName>
    </recommendedName>
</protein>
<dbReference type="OMA" id="DRQMRVQ"/>
<comment type="caution">
    <text evidence="3">The sequence shown here is derived from an EMBL/GenBank/DDBJ whole genome shotgun (WGS) entry which is preliminary data.</text>
</comment>
<organism evidence="3 4">
    <name type="scientific">Scyliorhinus torazame</name>
    <name type="common">Cloudy catshark</name>
    <name type="synonym">Catulus torazame</name>
    <dbReference type="NCBI Taxonomy" id="75743"/>
    <lineage>
        <taxon>Eukaryota</taxon>
        <taxon>Metazoa</taxon>
        <taxon>Chordata</taxon>
        <taxon>Craniata</taxon>
        <taxon>Vertebrata</taxon>
        <taxon>Chondrichthyes</taxon>
        <taxon>Elasmobranchii</taxon>
        <taxon>Galeomorphii</taxon>
        <taxon>Galeoidea</taxon>
        <taxon>Carcharhiniformes</taxon>
        <taxon>Scyliorhinidae</taxon>
        <taxon>Scyliorhinus</taxon>
    </lineage>
</organism>